<evidence type="ECO:0000313" key="4">
    <source>
        <dbReference type="Proteomes" id="UP000694865"/>
    </source>
</evidence>
<dbReference type="Proteomes" id="UP000694865">
    <property type="component" value="Unplaced"/>
</dbReference>
<dbReference type="RefSeq" id="XP_006819338.1">
    <property type="nucleotide sequence ID" value="XM_006819275.1"/>
</dbReference>
<evidence type="ECO:0000256" key="1">
    <source>
        <dbReference type="ARBA" id="ARBA00005771"/>
    </source>
</evidence>
<sequence length="302" mass="36047">MADIDAKPPWEHCYYVRPGYLMPTVTNSVEKIKKFDVRSDDVFIVTYPRSGTYWLTRAVRAIMTLNKSTLEVDHTIMDDLFITLSWGPFPDFPHLFKHTSAIDKYNARPLSLPREVGTHLLPEFLPTQYHEKKPKTIYLQRNPKDVAVSFYFMHFASRTLGKPTSWDHFFEEFLTGNVEFGSWMENVKQWSKYKNQPGFLWLKYEDMLKNPMSVYYKIAHFLEITMTEKEMEVVMRFCDFKYMQEFFKNAPVAQDFMEKDGKYVRKGKVGDWKNYFTVAQNEAFDKMYHEEMKGHEDLKYDF</sequence>
<comment type="similarity">
    <text evidence="1">Belongs to the sulfotransferase 1 family.</text>
</comment>
<name>A0ABM0MH47_SACKO</name>
<proteinExistence type="inferred from homology"/>
<protein>
    <submittedName>
        <fullName evidence="5">Sulfotransferase family cytosolic 1B member 1-like</fullName>
    </submittedName>
</protein>
<dbReference type="GeneID" id="102809340"/>
<keyword evidence="4" id="KW-1185">Reference proteome</keyword>
<reference evidence="5" key="1">
    <citation type="submission" date="2025-08" db="UniProtKB">
        <authorList>
            <consortium name="RefSeq"/>
        </authorList>
    </citation>
    <scope>IDENTIFICATION</scope>
    <source>
        <tissue evidence="5">Testes</tissue>
    </source>
</reference>
<accession>A0ABM0MH47</accession>
<dbReference type="Pfam" id="PF00685">
    <property type="entry name" value="Sulfotransfer_1"/>
    <property type="match status" value="1"/>
</dbReference>
<gene>
    <name evidence="5" type="primary">LOC102809340</name>
</gene>
<dbReference type="PANTHER" id="PTHR11783">
    <property type="entry name" value="SULFOTRANSFERASE SULT"/>
    <property type="match status" value="1"/>
</dbReference>
<dbReference type="SUPFAM" id="SSF52540">
    <property type="entry name" value="P-loop containing nucleoside triphosphate hydrolases"/>
    <property type="match status" value="1"/>
</dbReference>
<evidence type="ECO:0000313" key="5">
    <source>
        <dbReference type="RefSeq" id="XP_006819338.1"/>
    </source>
</evidence>
<dbReference type="InterPro" id="IPR027417">
    <property type="entry name" value="P-loop_NTPase"/>
</dbReference>
<keyword evidence="2" id="KW-0808">Transferase</keyword>
<evidence type="ECO:0000256" key="2">
    <source>
        <dbReference type="ARBA" id="ARBA00022679"/>
    </source>
</evidence>
<feature type="domain" description="Sulfotransferase" evidence="3">
    <location>
        <begin position="40"/>
        <end position="294"/>
    </location>
</feature>
<dbReference type="Gene3D" id="3.40.50.300">
    <property type="entry name" value="P-loop containing nucleotide triphosphate hydrolases"/>
    <property type="match status" value="1"/>
</dbReference>
<dbReference type="InterPro" id="IPR000863">
    <property type="entry name" value="Sulfotransferase_dom"/>
</dbReference>
<organism evidence="4 5">
    <name type="scientific">Saccoglossus kowalevskii</name>
    <name type="common">Acorn worm</name>
    <dbReference type="NCBI Taxonomy" id="10224"/>
    <lineage>
        <taxon>Eukaryota</taxon>
        <taxon>Metazoa</taxon>
        <taxon>Hemichordata</taxon>
        <taxon>Enteropneusta</taxon>
        <taxon>Harrimaniidae</taxon>
        <taxon>Saccoglossus</taxon>
    </lineage>
</organism>
<evidence type="ECO:0000259" key="3">
    <source>
        <dbReference type="Pfam" id="PF00685"/>
    </source>
</evidence>